<evidence type="ECO:0000256" key="1">
    <source>
        <dbReference type="SAM" id="MobiDB-lite"/>
    </source>
</evidence>
<keyword evidence="4" id="KW-1185">Reference proteome</keyword>
<dbReference type="EMBL" id="JABMIG020000029">
    <property type="protein sequence ID" value="KAL3801018.1"/>
    <property type="molecule type" value="Genomic_DNA"/>
</dbReference>
<dbReference type="PANTHER" id="PTHR13165">
    <property type="entry name" value="ARSENITE-RESISTANCE PROTEIN 2"/>
    <property type="match status" value="1"/>
</dbReference>
<dbReference type="Proteomes" id="UP001516023">
    <property type="component" value="Unassembled WGS sequence"/>
</dbReference>
<reference evidence="3 4" key="1">
    <citation type="journal article" date="2020" name="G3 (Bethesda)">
        <title>Improved Reference Genome for Cyclotella cryptica CCMP332, a Model for Cell Wall Morphogenesis, Salinity Adaptation, and Lipid Production in Diatoms (Bacillariophyta).</title>
        <authorList>
            <person name="Roberts W.R."/>
            <person name="Downey K.M."/>
            <person name="Ruck E.C."/>
            <person name="Traller J.C."/>
            <person name="Alverson A.J."/>
        </authorList>
    </citation>
    <scope>NUCLEOTIDE SEQUENCE [LARGE SCALE GENOMIC DNA]</scope>
    <source>
        <strain evidence="3 4">CCMP332</strain>
    </source>
</reference>
<feature type="compositionally biased region" description="Gly residues" evidence="1">
    <location>
        <begin position="390"/>
        <end position="401"/>
    </location>
</feature>
<dbReference type="PANTHER" id="PTHR13165:SF0">
    <property type="entry name" value="SERRATE RNA EFFECTOR MOLECULE HOMOLOG"/>
    <property type="match status" value="1"/>
</dbReference>
<dbReference type="AlphaFoldDB" id="A0ABD3QKJ8"/>
<organism evidence="3 4">
    <name type="scientific">Cyclotella cryptica</name>
    <dbReference type="NCBI Taxonomy" id="29204"/>
    <lineage>
        <taxon>Eukaryota</taxon>
        <taxon>Sar</taxon>
        <taxon>Stramenopiles</taxon>
        <taxon>Ochrophyta</taxon>
        <taxon>Bacillariophyta</taxon>
        <taxon>Coscinodiscophyceae</taxon>
        <taxon>Thalassiosirophycidae</taxon>
        <taxon>Stephanodiscales</taxon>
        <taxon>Stephanodiscaceae</taxon>
        <taxon>Cyclotella</taxon>
    </lineage>
</organism>
<comment type="caution">
    <text evidence="3">The sequence shown here is derived from an EMBL/GenBank/DDBJ whole genome shotgun (WGS) entry which is preliminary data.</text>
</comment>
<feature type="compositionally biased region" description="Basic and acidic residues" evidence="1">
    <location>
        <begin position="91"/>
        <end position="101"/>
    </location>
</feature>
<gene>
    <name evidence="3" type="ORF">HJC23_002311</name>
</gene>
<dbReference type="InterPro" id="IPR013087">
    <property type="entry name" value="Znf_C2H2_type"/>
</dbReference>
<feature type="compositionally biased region" description="Basic and acidic residues" evidence="1">
    <location>
        <begin position="49"/>
        <end position="62"/>
    </location>
</feature>
<feature type="region of interest" description="Disordered" evidence="1">
    <location>
        <begin position="541"/>
        <end position="560"/>
    </location>
</feature>
<feature type="region of interest" description="Disordered" evidence="1">
    <location>
        <begin position="704"/>
        <end position="767"/>
    </location>
</feature>
<evidence type="ECO:0000313" key="4">
    <source>
        <dbReference type="Proteomes" id="UP001516023"/>
    </source>
</evidence>
<feature type="compositionally biased region" description="Basic and acidic residues" evidence="1">
    <location>
        <begin position="1"/>
        <end position="10"/>
    </location>
</feature>
<feature type="region of interest" description="Disordered" evidence="1">
    <location>
        <begin position="90"/>
        <end position="123"/>
    </location>
</feature>
<name>A0ABD3QKJ8_9STRA</name>
<proteinExistence type="predicted"/>
<feature type="compositionally biased region" description="Basic and acidic residues" evidence="1">
    <location>
        <begin position="709"/>
        <end position="734"/>
    </location>
</feature>
<feature type="domain" description="C2H2-type" evidence="2">
    <location>
        <begin position="633"/>
        <end position="656"/>
    </location>
</feature>
<feature type="region of interest" description="Disordered" evidence="1">
    <location>
        <begin position="228"/>
        <end position="248"/>
    </location>
</feature>
<dbReference type="PROSITE" id="PS00028">
    <property type="entry name" value="ZINC_FINGER_C2H2_1"/>
    <property type="match status" value="1"/>
</dbReference>
<evidence type="ECO:0000259" key="2">
    <source>
        <dbReference type="PROSITE" id="PS00028"/>
    </source>
</evidence>
<protein>
    <recommendedName>
        <fullName evidence="2">C2H2-type domain-containing protein</fullName>
    </recommendedName>
</protein>
<sequence length="800" mass="90638">MAVDEFGRELPHRRRNSVSPSPSYHRSSRRRGRADSFRGGGGRDDDDDLPRPRSHSRDNVEGRKRKHPSERYADQPLLCQFVWEQQLQRQHRADTLDKDDPSSPPQQEVVSDEDKSPPPLFASPEEATAQYYDYNSKYCLNYVRTFFNSHLDDAWFRLRLSPLVQYRHAANEKTRANAEATEFRKEILHSLEESNLGVIPKKDPDCPDYLGPPKCSFVSSCRLGVGTKPTASVHRGPSSSSRHDPYDDGYILQGEDRNRIERHAKSHLHSFVKTDACFKIGEVPPHITDDMISNAVLRYCPERKEVSVWSGDVSAKDFDDEATSLLPYHRTVFCSFPSREAKEAMLEKLNRYDEDHAVGRRRSSRMPRFLELEVDCTDVYGRRDVDADGRGGAPPGKGKSGGLPPKSCRVMVNTGSLTSQQPVSVLSAAVSSRERIKRDRASVTTLASTLDEVREITRGNRLADLLRLLFPSEVEWAAVDDEDVLDVSIAYLRRVHLFSFYNGCTMAKSVGSVLTYSHPVGTIHLRLRNADEILKKTAEEKGGTVMEVSPGEDGDDASGNNTPVAKDMLVMRLNDSIAKALEYVSKMGDRGPGCLIDEETDAAARQIESAERQAKVAWLENHGMIDEDGRARCSFHWCKKLFKDKAFLQKHLLKKHSDHLRAECAKCHDQSMMIAWDNDENRPVPPVLVDCGAKFGNVPSAVVGSHKPIAHDPEPQLWKEEEERMAEEERRRQEQEEEERLAEEERRRAEQRRQEAMAGEKRKGNYVDVDDMVEEKVELKLDDVAVVPPAKKKKKKKSLL</sequence>
<feature type="compositionally biased region" description="Basic and acidic residues" evidence="1">
    <location>
        <begin position="743"/>
        <end position="765"/>
    </location>
</feature>
<accession>A0ABD3QKJ8</accession>
<feature type="region of interest" description="Disordered" evidence="1">
    <location>
        <begin position="383"/>
        <end position="405"/>
    </location>
</feature>
<feature type="region of interest" description="Disordered" evidence="1">
    <location>
        <begin position="1"/>
        <end position="72"/>
    </location>
</feature>
<dbReference type="InterPro" id="IPR039727">
    <property type="entry name" value="SE/Ars2"/>
</dbReference>
<evidence type="ECO:0000313" key="3">
    <source>
        <dbReference type="EMBL" id="KAL3801018.1"/>
    </source>
</evidence>